<dbReference type="InterPro" id="IPR020904">
    <property type="entry name" value="Sc_DH/Rdtase_CS"/>
</dbReference>
<reference evidence="2 3" key="1">
    <citation type="submission" date="2020-05" db="EMBL/GenBank/DDBJ databases">
        <authorList>
            <person name="Kim M.K."/>
        </authorList>
    </citation>
    <scope>NUCLEOTIDE SEQUENCE [LARGE SCALE GENOMIC DNA]</scope>
    <source>
        <strain evidence="2 3">BT25</strain>
    </source>
</reference>
<comment type="caution">
    <text evidence="2">The sequence shown here is derived from an EMBL/GenBank/DDBJ whole genome shotgun (WGS) entry which is preliminary data.</text>
</comment>
<dbReference type="EC" id="1.1.1.47" evidence="2"/>
<evidence type="ECO:0000256" key="1">
    <source>
        <dbReference type="ARBA" id="ARBA00006484"/>
    </source>
</evidence>
<dbReference type="GO" id="GO:0047936">
    <property type="term" value="F:glucose 1-dehydrogenase [NAD(P)+] activity"/>
    <property type="evidence" value="ECO:0007669"/>
    <property type="project" value="UniProtKB-EC"/>
</dbReference>
<accession>A0A849VQW4</accession>
<dbReference type="Gene3D" id="3.40.50.720">
    <property type="entry name" value="NAD(P)-binding Rossmann-like Domain"/>
    <property type="match status" value="1"/>
</dbReference>
<dbReference type="GO" id="GO:0032787">
    <property type="term" value="P:monocarboxylic acid metabolic process"/>
    <property type="evidence" value="ECO:0007669"/>
    <property type="project" value="UniProtKB-ARBA"/>
</dbReference>
<organism evidence="2 3">
    <name type="scientific">Phyllobacterium pellucidum</name>
    <dbReference type="NCBI Taxonomy" id="2740464"/>
    <lineage>
        <taxon>Bacteria</taxon>
        <taxon>Pseudomonadati</taxon>
        <taxon>Pseudomonadota</taxon>
        <taxon>Alphaproteobacteria</taxon>
        <taxon>Hyphomicrobiales</taxon>
        <taxon>Phyllobacteriaceae</taxon>
        <taxon>Phyllobacterium</taxon>
    </lineage>
</organism>
<dbReference type="Pfam" id="PF13561">
    <property type="entry name" value="adh_short_C2"/>
    <property type="match status" value="1"/>
</dbReference>
<keyword evidence="3" id="KW-1185">Reference proteome</keyword>
<sequence>MVAQPSEHAPNFSLDGKVTLVTGASRGIGKACALACAAAGSDIVLGLRDISGSSDLIAEIEAMGRKVLPVRLDISQRADIESAVEAALNQFGRIDVLVNNVGVAPGDLAERVSEAAVDEILQVNIKGTFLMTQTVARHMIDRKAGRIISISSQAGTVTLRGEAIYCMSKAAINHLSRCLAAEWAPYGITVNTVAPTFIWTDGTRPALADKDFHDQTLAHIPLGRIGETRDVVGAVVFLASPAASMITGLNLLIDGGWSIA</sequence>
<dbReference type="SUPFAM" id="SSF51735">
    <property type="entry name" value="NAD(P)-binding Rossmann-fold domains"/>
    <property type="match status" value="1"/>
</dbReference>
<dbReference type="InterPro" id="IPR036291">
    <property type="entry name" value="NAD(P)-bd_dom_sf"/>
</dbReference>
<dbReference type="PANTHER" id="PTHR42879">
    <property type="entry name" value="3-OXOACYL-(ACYL-CARRIER-PROTEIN) REDUCTASE"/>
    <property type="match status" value="1"/>
</dbReference>
<dbReference type="Proteomes" id="UP000550508">
    <property type="component" value="Unassembled WGS sequence"/>
</dbReference>
<comment type="similarity">
    <text evidence="1">Belongs to the short-chain dehydrogenases/reductases (SDR) family.</text>
</comment>
<dbReference type="PRINTS" id="PR00080">
    <property type="entry name" value="SDRFAMILY"/>
</dbReference>
<dbReference type="PROSITE" id="PS00061">
    <property type="entry name" value="ADH_SHORT"/>
    <property type="match status" value="1"/>
</dbReference>
<dbReference type="FunFam" id="3.40.50.720:FF:000084">
    <property type="entry name" value="Short-chain dehydrogenase reductase"/>
    <property type="match status" value="1"/>
</dbReference>
<dbReference type="CDD" id="cd05233">
    <property type="entry name" value="SDR_c"/>
    <property type="match status" value="1"/>
</dbReference>
<evidence type="ECO:0000313" key="2">
    <source>
        <dbReference type="EMBL" id="NTS31099.1"/>
    </source>
</evidence>
<proteinExistence type="inferred from homology"/>
<dbReference type="InterPro" id="IPR050259">
    <property type="entry name" value="SDR"/>
</dbReference>
<protein>
    <submittedName>
        <fullName evidence="2">Glucose 1-dehydrogenase</fullName>
        <ecNumber evidence="2">1.1.1.47</ecNumber>
    </submittedName>
</protein>
<dbReference type="AlphaFoldDB" id="A0A849VQW4"/>
<dbReference type="PANTHER" id="PTHR42879:SF2">
    <property type="entry name" value="3-OXOACYL-[ACYL-CARRIER-PROTEIN] REDUCTASE FABG"/>
    <property type="match status" value="1"/>
</dbReference>
<dbReference type="PRINTS" id="PR00081">
    <property type="entry name" value="GDHRDH"/>
</dbReference>
<name>A0A849VQW4_9HYPH</name>
<gene>
    <name evidence="2" type="ORF">HQ945_07515</name>
</gene>
<dbReference type="InterPro" id="IPR002347">
    <property type="entry name" value="SDR_fam"/>
</dbReference>
<dbReference type="EMBL" id="JABUMX010000001">
    <property type="protein sequence ID" value="NTS31099.1"/>
    <property type="molecule type" value="Genomic_DNA"/>
</dbReference>
<dbReference type="NCBIfam" id="NF005559">
    <property type="entry name" value="PRK07231.1"/>
    <property type="match status" value="1"/>
</dbReference>
<keyword evidence="2" id="KW-0560">Oxidoreductase</keyword>
<evidence type="ECO:0000313" key="3">
    <source>
        <dbReference type="Proteomes" id="UP000550508"/>
    </source>
</evidence>